<evidence type="ECO:0000313" key="3">
    <source>
        <dbReference type="EMBL" id="CAK9224351.1"/>
    </source>
</evidence>
<gene>
    <name evidence="3" type="ORF">CSSPTR1EN2_LOCUS17288</name>
</gene>
<sequence length="289" mass="31971">MAKAAVEKEFSVVVNIGRNIEEQDGAASSTLKYSETRALLPERDRSEWESETRDSTNAVEIELEDQGPPAASAVRNEEEEEEEEVVLVNPSEIEADCLLEIDSVPKLKRILTEWEKRFEVSSLRIEKKNTRSINAKNELYQLIGFYSVFQGVVLTAVAQTSLIQCQQSWGPVSLSLLASIATIVCVYIKLKDYSDHRKALEEETAISKALHFRISKLKQEGKNFEFPEVRVGKKTSKGLEPLYIVAVILALILFSGITLASCFAILCQNRATSPSPAPPSASLSSPPPA</sequence>
<dbReference type="PANTHER" id="PTHR33287:SF11">
    <property type="entry name" value="OS03G0778400 PROTEIN"/>
    <property type="match status" value="1"/>
</dbReference>
<feature type="region of interest" description="Disordered" evidence="1">
    <location>
        <begin position="38"/>
        <end position="80"/>
    </location>
</feature>
<feature type="compositionally biased region" description="Basic and acidic residues" evidence="1">
    <location>
        <begin position="40"/>
        <end position="54"/>
    </location>
</feature>
<organism evidence="3 4">
    <name type="scientific">Sphagnum troendelagicum</name>
    <dbReference type="NCBI Taxonomy" id="128251"/>
    <lineage>
        <taxon>Eukaryota</taxon>
        <taxon>Viridiplantae</taxon>
        <taxon>Streptophyta</taxon>
        <taxon>Embryophyta</taxon>
        <taxon>Bryophyta</taxon>
        <taxon>Sphagnophytina</taxon>
        <taxon>Sphagnopsida</taxon>
        <taxon>Sphagnales</taxon>
        <taxon>Sphagnaceae</taxon>
        <taxon>Sphagnum</taxon>
    </lineage>
</organism>
<keyword evidence="4" id="KW-1185">Reference proteome</keyword>
<feature type="transmembrane region" description="Helical" evidence="2">
    <location>
        <begin position="139"/>
        <end position="163"/>
    </location>
</feature>
<dbReference type="Proteomes" id="UP001497512">
    <property type="component" value="Chromosome 4"/>
</dbReference>
<protein>
    <submittedName>
        <fullName evidence="3">Uncharacterized protein</fullName>
    </submittedName>
</protein>
<accession>A0ABP0UL85</accession>
<evidence type="ECO:0000313" key="4">
    <source>
        <dbReference type="Proteomes" id="UP001497512"/>
    </source>
</evidence>
<keyword evidence="2" id="KW-0812">Transmembrane</keyword>
<keyword evidence="2" id="KW-0472">Membrane</keyword>
<feature type="transmembrane region" description="Helical" evidence="2">
    <location>
        <begin position="169"/>
        <end position="188"/>
    </location>
</feature>
<dbReference type="EMBL" id="OZ019896">
    <property type="protein sequence ID" value="CAK9224351.1"/>
    <property type="molecule type" value="Genomic_DNA"/>
</dbReference>
<evidence type="ECO:0000256" key="2">
    <source>
        <dbReference type="SAM" id="Phobius"/>
    </source>
</evidence>
<name>A0ABP0UL85_9BRYO</name>
<keyword evidence="2" id="KW-1133">Transmembrane helix</keyword>
<evidence type="ECO:0000256" key="1">
    <source>
        <dbReference type="SAM" id="MobiDB-lite"/>
    </source>
</evidence>
<feature type="transmembrane region" description="Helical" evidence="2">
    <location>
        <begin position="242"/>
        <end position="266"/>
    </location>
</feature>
<proteinExistence type="predicted"/>
<dbReference type="PANTHER" id="PTHR33287">
    <property type="entry name" value="OS03G0453550 PROTEIN"/>
    <property type="match status" value="1"/>
</dbReference>
<reference evidence="3" key="1">
    <citation type="submission" date="2024-02" db="EMBL/GenBank/DDBJ databases">
        <authorList>
            <consortium name="ELIXIR-Norway"/>
            <consortium name="Elixir Norway"/>
        </authorList>
    </citation>
    <scope>NUCLEOTIDE SEQUENCE</scope>
</reference>